<reference evidence="3" key="1">
    <citation type="journal article" date="2005" name="Environ. Microbiol.">
        <title>Genetic and functional properties of uncultivated thermophilic crenarchaeotes from a subsurface gold mine as revealed by analysis of genome fragments.</title>
        <authorList>
            <person name="Nunoura T."/>
            <person name="Hirayama H."/>
            <person name="Takami H."/>
            <person name="Oida H."/>
            <person name="Nishi S."/>
            <person name="Shimamura S."/>
            <person name="Suzuki Y."/>
            <person name="Inagaki F."/>
            <person name="Takai K."/>
            <person name="Nealson K.H."/>
            <person name="Horikoshi K."/>
        </authorList>
    </citation>
    <scope>NUCLEOTIDE SEQUENCE</scope>
</reference>
<dbReference type="InterPro" id="IPR036890">
    <property type="entry name" value="HATPase_C_sf"/>
</dbReference>
<accession>H5SK59</accession>
<keyword evidence="1" id="KW-0808">Transferase</keyword>
<protein>
    <submittedName>
        <fullName evidence="3">Hypothetical conserved protein</fullName>
    </submittedName>
</protein>
<reference evidence="3" key="2">
    <citation type="journal article" date="2012" name="PLoS ONE">
        <title>A Deeply Branching Thermophilic Bacterium with an Ancient Acetyl-CoA Pathway Dominates a Subsurface Ecosystem.</title>
        <authorList>
            <person name="Takami H."/>
            <person name="Noguchi H."/>
            <person name="Takaki Y."/>
            <person name="Uchiyama I."/>
            <person name="Toyoda A."/>
            <person name="Nishi S."/>
            <person name="Chee G.-J."/>
            <person name="Arai W."/>
            <person name="Nunoura T."/>
            <person name="Itoh T."/>
            <person name="Hattori M."/>
            <person name="Takai K."/>
        </authorList>
    </citation>
    <scope>NUCLEOTIDE SEQUENCE</scope>
</reference>
<feature type="domain" description="Histidine kinase/HSP90-like ATPase" evidence="2">
    <location>
        <begin position="10"/>
        <end position="130"/>
    </location>
</feature>
<keyword evidence="1" id="KW-0723">Serine/threonine-protein kinase</keyword>
<dbReference type="EMBL" id="AP011750">
    <property type="protein sequence ID" value="BAL56545.1"/>
    <property type="molecule type" value="Genomic_DNA"/>
</dbReference>
<evidence type="ECO:0000256" key="1">
    <source>
        <dbReference type="ARBA" id="ARBA00022527"/>
    </source>
</evidence>
<evidence type="ECO:0000313" key="3">
    <source>
        <dbReference type="EMBL" id="BAL56545.1"/>
    </source>
</evidence>
<sequence length="139" mass="16132">MPKMSLQFGATLENLPIIRHFVQTHLRPHLSDQVQLNQITVAVEELCANSILHANNENPEKELRLELRLQGQTLHIYLYDPAPPYDLHQYPQEPKLLRADTLRPGGFGIYLIRRLIDRVDVRRRRGGSSVYHLVKELHA</sequence>
<dbReference type="Pfam" id="PF13581">
    <property type="entry name" value="HATPase_c_2"/>
    <property type="match status" value="1"/>
</dbReference>
<proteinExistence type="predicted"/>
<gene>
    <name evidence="3" type="ORF">HGMM_F40B03C33</name>
</gene>
<dbReference type="Gene3D" id="3.30.565.10">
    <property type="entry name" value="Histidine kinase-like ATPase, C-terminal domain"/>
    <property type="match status" value="1"/>
</dbReference>
<dbReference type="PANTHER" id="PTHR35526">
    <property type="entry name" value="ANTI-SIGMA-F FACTOR RSBW-RELATED"/>
    <property type="match status" value="1"/>
</dbReference>
<dbReference type="CDD" id="cd16936">
    <property type="entry name" value="HATPase_RsbW-like"/>
    <property type="match status" value="1"/>
</dbReference>
<name>H5SK59_9BACT</name>
<dbReference type="SUPFAM" id="SSF55874">
    <property type="entry name" value="ATPase domain of HSP90 chaperone/DNA topoisomerase II/histidine kinase"/>
    <property type="match status" value="1"/>
</dbReference>
<evidence type="ECO:0000259" key="2">
    <source>
        <dbReference type="Pfam" id="PF13581"/>
    </source>
</evidence>
<organism evidence="3">
    <name type="scientific">uncultured Bacteroidota bacterium</name>
    <dbReference type="NCBI Taxonomy" id="152509"/>
    <lineage>
        <taxon>Bacteria</taxon>
        <taxon>Pseudomonadati</taxon>
        <taxon>Bacteroidota</taxon>
        <taxon>environmental samples</taxon>
    </lineage>
</organism>
<keyword evidence="1" id="KW-0418">Kinase</keyword>
<dbReference type="InterPro" id="IPR050267">
    <property type="entry name" value="Anti-sigma-factor_SerPK"/>
</dbReference>
<dbReference type="AlphaFoldDB" id="H5SK59"/>
<dbReference type="GO" id="GO:0004674">
    <property type="term" value="F:protein serine/threonine kinase activity"/>
    <property type="evidence" value="ECO:0007669"/>
    <property type="project" value="UniProtKB-KW"/>
</dbReference>
<dbReference type="InterPro" id="IPR003594">
    <property type="entry name" value="HATPase_dom"/>
</dbReference>